<reference evidence="5" key="1">
    <citation type="journal article" date="2019" name="Int. J. Syst. Evol. Microbiol.">
        <title>The Global Catalogue of Microorganisms (GCM) 10K type strain sequencing project: providing services to taxonomists for standard genome sequencing and annotation.</title>
        <authorList>
            <consortium name="The Broad Institute Genomics Platform"/>
            <consortium name="The Broad Institute Genome Sequencing Center for Infectious Disease"/>
            <person name="Wu L."/>
            <person name="Ma J."/>
        </authorList>
    </citation>
    <scope>NUCLEOTIDE SEQUENCE [LARGE SCALE GENOMIC DNA]</scope>
    <source>
        <strain evidence="5">KCTC 52231</strain>
    </source>
</reference>
<dbReference type="RefSeq" id="WP_182308136.1">
    <property type="nucleotide sequence ID" value="NZ_CP059897.1"/>
</dbReference>
<dbReference type="PROSITE" id="PS50113">
    <property type="entry name" value="PAC"/>
    <property type="match status" value="1"/>
</dbReference>
<evidence type="ECO:0000259" key="2">
    <source>
        <dbReference type="PROSITE" id="PS50883"/>
    </source>
</evidence>
<dbReference type="PANTHER" id="PTHR44757">
    <property type="entry name" value="DIGUANYLATE CYCLASE DGCP"/>
    <property type="match status" value="1"/>
</dbReference>
<dbReference type="Gene3D" id="3.20.20.450">
    <property type="entry name" value="EAL domain"/>
    <property type="match status" value="1"/>
</dbReference>
<dbReference type="Pfam" id="PF00563">
    <property type="entry name" value="EAL"/>
    <property type="match status" value="1"/>
</dbReference>
<comment type="caution">
    <text evidence="4">The sequence shown here is derived from an EMBL/GenBank/DDBJ whole genome shotgun (WGS) entry which is preliminary data.</text>
</comment>
<organism evidence="4 5">
    <name type="scientific">Ciceribacter thiooxidans</name>
    <dbReference type="NCBI Taxonomy" id="1969821"/>
    <lineage>
        <taxon>Bacteria</taxon>
        <taxon>Pseudomonadati</taxon>
        <taxon>Pseudomonadota</taxon>
        <taxon>Alphaproteobacteria</taxon>
        <taxon>Hyphomicrobiales</taxon>
        <taxon>Rhizobiaceae</taxon>
        <taxon>Ciceribacter</taxon>
    </lineage>
</organism>
<name>A0ABV7I7E3_9HYPH</name>
<dbReference type="Pfam" id="PF13426">
    <property type="entry name" value="PAS_9"/>
    <property type="match status" value="1"/>
</dbReference>
<evidence type="ECO:0000313" key="4">
    <source>
        <dbReference type="EMBL" id="MFC3165526.1"/>
    </source>
</evidence>
<dbReference type="InterPro" id="IPR000160">
    <property type="entry name" value="GGDEF_dom"/>
</dbReference>
<proteinExistence type="predicted"/>
<dbReference type="PANTHER" id="PTHR44757:SF2">
    <property type="entry name" value="BIOFILM ARCHITECTURE MAINTENANCE PROTEIN MBAA"/>
    <property type="match status" value="1"/>
</dbReference>
<dbReference type="SMART" id="SM00086">
    <property type="entry name" value="PAC"/>
    <property type="match status" value="1"/>
</dbReference>
<dbReference type="Proteomes" id="UP001595647">
    <property type="component" value="Unassembled WGS sequence"/>
</dbReference>
<dbReference type="InterPro" id="IPR001610">
    <property type="entry name" value="PAC"/>
</dbReference>
<keyword evidence="5" id="KW-1185">Reference proteome</keyword>
<feature type="domain" description="GGDEF" evidence="3">
    <location>
        <begin position="317"/>
        <end position="450"/>
    </location>
</feature>
<dbReference type="Pfam" id="PF00990">
    <property type="entry name" value="GGDEF"/>
    <property type="match status" value="1"/>
</dbReference>
<dbReference type="EMBL" id="JBHRTG010000019">
    <property type="protein sequence ID" value="MFC3165526.1"/>
    <property type="molecule type" value="Genomic_DNA"/>
</dbReference>
<dbReference type="SUPFAM" id="SSF55785">
    <property type="entry name" value="PYP-like sensor domain (PAS domain)"/>
    <property type="match status" value="2"/>
</dbReference>
<dbReference type="SUPFAM" id="SSF55073">
    <property type="entry name" value="Nucleotide cyclase"/>
    <property type="match status" value="1"/>
</dbReference>
<dbReference type="InterPro" id="IPR052155">
    <property type="entry name" value="Biofilm_reg_signaling"/>
</dbReference>
<dbReference type="InterPro" id="IPR001633">
    <property type="entry name" value="EAL_dom"/>
</dbReference>
<dbReference type="Pfam" id="PF12860">
    <property type="entry name" value="PAS_7"/>
    <property type="match status" value="1"/>
</dbReference>
<evidence type="ECO:0000313" key="5">
    <source>
        <dbReference type="Proteomes" id="UP001595647"/>
    </source>
</evidence>
<protein>
    <submittedName>
        <fullName evidence="4">EAL domain-containing protein</fullName>
    </submittedName>
</protein>
<dbReference type="PROSITE" id="PS50887">
    <property type="entry name" value="GGDEF"/>
    <property type="match status" value="1"/>
</dbReference>
<dbReference type="PROSITE" id="PS50883">
    <property type="entry name" value="EAL"/>
    <property type="match status" value="1"/>
</dbReference>
<dbReference type="CDD" id="cd01948">
    <property type="entry name" value="EAL"/>
    <property type="match status" value="1"/>
</dbReference>
<accession>A0ABV7I7E3</accession>
<dbReference type="NCBIfam" id="TIGR00229">
    <property type="entry name" value="sensory_box"/>
    <property type="match status" value="1"/>
</dbReference>
<sequence>MAITHCCSFVETAGRQASALQSELDAYRTALDQHAIVAITDRRGKITHVNEPFCRISQYDRHELVGQKHSIVNSGHHPRSFFTGMWRDISAGRVWRGEICNRAKDGTLYWVDTSIVPYLDDTGRNIGYVSIRYDITERKTAEATLLAENVRRRKAETLLLDVIETLPDGVAAFDADDKLILFNKAYVDIHDKVSDEIQAGIPFGDLLRHAVERGQFVLPDDSDKGQAEWLEARLRAYHQPNGPLVQHLYDDRWIQVHERRSNSGNTVGVRTDITGLKRAEITIKQQAERDPLTGLYNRSVLNAYLHRACTRAQKGNYTGALVVGDLDDFKSINDTLGHEAGDTLLREVASRLCVALRANDIVLRLGGDEFAIILPRITSEGALIRLLGRVIKSVTQPVAIGSRQIQPRCSLGACLFPNQAATPSDLMKNADIALYAAKSSNRGGCRIFDTTMRAAIDKRDRLAASLRTDVAAERLSVAFQPQVCLRDGSHVGFEALARWRLNGRAVPPAEFIPVAEDAGLAVQLGTYMLGKSLATARELNGLSFSCGTVAVNVAAAQLKMDGFASLVATMLARYGMPPGNLELEITENTLLDRGSDKIARTLSELKELGVKIALDDFGTGYASLVHLKRFSVDRLKIDRSFVGDIESSQDSSMISKAIISLAHSLGLSVVAEGIETSEQLAFLRTQRCDFGQGYLFSRPLDGEALIAYADARSSIARRRA</sequence>
<dbReference type="InterPro" id="IPR035965">
    <property type="entry name" value="PAS-like_dom_sf"/>
</dbReference>
<feature type="domain" description="PAC" evidence="1">
    <location>
        <begin position="93"/>
        <end position="147"/>
    </location>
</feature>
<evidence type="ECO:0000259" key="1">
    <source>
        <dbReference type="PROSITE" id="PS50113"/>
    </source>
</evidence>
<feature type="domain" description="EAL" evidence="2">
    <location>
        <begin position="459"/>
        <end position="713"/>
    </location>
</feature>
<dbReference type="CDD" id="cd00130">
    <property type="entry name" value="PAS"/>
    <property type="match status" value="1"/>
</dbReference>
<dbReference type="InterPro" id="IPR000700">
    <property type="entry name" value="PAS-assoc_C"/>
</dbReference>
<dbReference type="InterPro" id="IPR000014">
    <property type="entry name" value="PAS"/>
</dbReference>
<dbReference type="SMART" id="SM00091">
    <property type="entry name" value="PAS"/>
    <property type="match status" value="2"/>
</dbReference>
<dbReference type="SMART" id="SM00267">
    <property type="entry name" value="GGDEF"/>
    <property type="match status" value="1"/>
</dbReference>
<dbReference type="InterPro" id="IPR029787">
    <property type="entry name" value="Nucleotide_cyclase"/>
</dbReference>
<gene>
    <name evidence="4" type="ORF">ACFOHV_19785</name>
</gene>
<dbReference type="Gene3D" id="3.30.70.270">
    <property type="match status" value="1"/>
</dbReference>
<dbReference type="CDD" id="cd01949">
    <property type="entry name" value="GGDEF"/>
    <property type="match status" value="1"/>
</dbReference>
<dbReference type="NCBIfam" id="TIGR00254">
    <property type="entry name" value="GGDEF"/>
    <property type="match status" value="1"/>
</dbReference>
<dbReference type="SUPFAM" id="SSF141868">
    <property type="entry name" value="EAL domain-like"/>
    <property type="match status" value="1"/>
</dbReference>
<dbReference type="SMART" id="SM00052">
    <property type="entry name" value="EAL"/>
    <property type="match status" value="1"/>
</dbReference>
<evidence type="ECO:0000259" key="3">
    <source>
        <dbReference type="PROSITE" id="PS50887"/>
    </source>
</evidence>
<dbReference type="InterPro" id="IPR035919">
    <property type="entry name" value="EAL_sf"/>
</dbReference>
<dbReference type="Gene3D" id="3.30.450.20">
    <property type="entry name" value="PAS domain"/>
    <property type="match status" value="2"/>
</dbReference>
<dbReference type="InterPro" id="IPR043128">
    <property type="entry name" value="Rev_trsase/Diguanyl_cyclase"/>
</dbReference>